<feature type="region of interest" description="Disordered" evidence="4">
    <location>
        <begin position="1"/>
        <end position="64"/>
    </location>
</feature>
<evidence type="ECO:0000256" key="4">
    <source>
        <dbReference type="SAM" id="MobiDB-lite"/>
    </source>
</evidence>
<dbReference type="EMBL" id="JADNRY010000007">
    <property type="protein sequence ID" value="KAF9076152.1"/>
    <property type="molecule type" value="Genomic_DNA"/>
</dbReference>
<dbReference type="GO" id="GO:0071013">
    <property type="term" value="C:catalytic step 2 spliceosome"/>
    <property type="evidence" value="ECO:0007669"/>
    <property type="project" value="TreeGrafter"/>
</dbReference>
<evidence type="ECO:0000313" key="6">
    <source>
        <dbReference type="Proteomes" id="UP000772434"/>
    </source>
</evidence>
<protein>
    <submittedName>
        <fullName evidence="5">NRDE-2, necessary for RNA interference-domain-containing protein</fullName>
    </submittedName>
</protein>
<dbReference type="Pfam" id="PF08424">
    <property type="entry name" value="NRDE-2"/>
    <property type="match status" value="1"/>
</dbReference>
<dbReference type="GO" id="GO:1902369">
    <property type="term" value="P:negative regulation of RNA catabolic process"/>
    <property type="evidence" value="ECO:0007669"/>
    <property type="project" value="TreeGrafter"/>
</dbReference>
<dbReference type="InterPro" id="IPR011990">
    <property type="entry name" value="TPR-like_helical_dom_sf"/>
</dbReference>
<gene>
    <name evidence="5" type="ORF">BDP27DRAFT_1313979</name>
</gene>
<dbReference type="Proteomes" id="UP000772434">
    <property type="component" value="Unassembled WGS sequence"/>
</dbReference>
<evidence type="ECO:0000313" key="5">
    <source>
        <dbReference type="EMBL" id="KAF9076152.1"/>
    </source>
</evidence>
<keyword evidence="6" id="KW-1185">Reference proteome</keyword>
<keyword evidence="3" id="KW-0539">Nucleus</keyword>
<feature type="region of interest" description="Disordered" evidence="4">
    <location>
        <begin position="139"/>
        <end position="204"/>
    </location>
</feature>
<dbReference type="GO" id="GO:0031048">
    <property type="term" value="P:regulatory ncRNA-mediated heterochromatin formation"/>
    <property type="evidence" value="ECO:0007669"/>
    <property type="project" value="TreeGrafter"/>
</dbReference>
<dbReference type="OrthoDB" id="297219at2759"/>
<comment type="caution">
    <text evidence="5">The sequence shown here is derived from an EMBL/GenBank/DDBJ whole genome shotgun (WGS) entry which is preliminary data.</text>
</comment>
<organism evidence="5 6">
    <name type="scientific">Rhodocollybia butyracea</name>
    <dbReference type="NCBI Taxonomy" id="206335"/>
    <lineage>
        <taxon>Eukaryota</taxon>
        <taxon>Fungi</taxon>
        <taxon>Dikarya</taxon>
        <taxon>Basidiomycota</taxon>
        <taxon>Agaricomycotina</taxon>
        <taxon>Agaricomycetes</taxon>
        <taxon>Agaricomycetidae</taxon>
        <taxon>Agaricales</taxon>
        <taxon>Marasmiineae</taxon>
        <taxon>Omphalotaceae</taxon>
        <taxon>Rhodocollybia</taxon>
    </lineage>
</organism>
<dbReference type="Gene3D" id="1.25.40.10">
    <property type="entry name" value="Tetratricopeptide repeat domain"/>
    <property type="match status" value="2"/>
</dbReference>
<evidence type="ECO:0000256" key="3">
    <source>
        <dbReference type="ARBA" id="ARBA00023242"/>
    </source>
</evidence>
<evidence type="ECO:0000256" key="1">
    <source>
        <dbReference type="ARBA" id="ARBA00004123"/>
    </source>
</evidence>
<dbReference type="AlphaFoldDB" id="A0A9P5Q8F2"/>
<comment type="subcellular location">
    <subcellularLocation>
        <location evidence="1">Nucleus</location>
    </subcellularLocation>
</comment>
<feature type="compositionally biased region" description="Basic and acidic residues" evidence="4">
    <location>
        <begin position="29"/>
        <end position="45"/>
    </location>
</feature>
<dbReference type="SUPFAM" id="SSF48452">
    <property type="entry name" value="TPR-like"/>
    <property type="match status" value="2"/>
</dbReference>
<comment type="similarity">
    <text evidence="2">Belongs to the NRDE2 family.</text>
</comment>
<dbReference type="PANTHER" id="PTHR13471">
    <property type="entry name" value="TETRATRICOPEPTIDE-LIKE HELICAL"/>
    <property type="match status" value="1"/>
</dbReference>
<name>A0A9P5Q8F2_9AGAR</name>
<feature type="non-terminal residue" evidence="5">
    <location>
        <position position="1"/>
    </location>
</feature>
<proteinExistence type="inferred from homology"/>
<dbReference type="PANTHER" id="PTHR13471:SF0">
    <property type="entry name" value="NUCLEAR EXOSOME REGULATOR NRDE2"/>
    <property type="match status" value="1"/>
</dbReference>
<dbReference type="InterPro" id="IPR013633">
    <property type="entry name" value="NRDE-2"/>
</dbReference>
<feature type="compositionally biased region" description="Basic and acidic residues" evidence="4">
    <location>
        <begin position="169"/>
        <end position="185"/>
    </location>
</feature>
<reference evidence="5" key="1">
    <citation type="submission" date="2020-11" db="EMBL/GenBank/DDBJ databases">
        <authorList>
            <consortium name="DOE Joint Genome Institute"/>
            <person name="Ahrendt S."/>
            <person name="Riley R."/>
            <person name="Andreopoulos W."/>
            <person name="Labutti K."/>
            <person name="Pangilinan J."/>
            <person name="Ruiz-Duenas F.J."/>
            <person name="Barrasa J.M."/>
            <person name="Sanchez-Garcia M."/>
            <person name="Camarero S."/>
            <person name="Miyauchi S."/>
            <person name="Serrano A."/>
            <person name="Linde D."/>
            <person name="Babiker R."/>
            <person name="Drula E."/>
            <person name="Ayuso-Fernandez I."/>
            <person name="Pacheco R."/>
            <person name="Padilla G."/>
            <person name="Ferreira P."/>
            <person name="Barriuso J."/>
            <person name="Kellner H."/>
            <person name="Castanera R."/>
            <person name="Alfaro M."/>
            <person name="Ramirez L."/>
            <person name="Pisabarro A.G."/>
            <person name="Kuo A."/>
            <person name="Tritt A."/>
            <person name="Lipzen A."/>
            <person name="He G."/>
            <person name="Yan M."/>
            <person name="Ng V."/>
            <person name="Cullen D."/>
            <person name="Martin F."/>
            <person name="Rosso M.-N."/>
            <person name="Henrissat B."/>
            <person name="Hibbett D."/>
            <person name="Martinez A.T."/>
            <person name="Grigoriev I.V."/>
        </authorList>
    </citation>
    <scope>NUCLEOTIDE SEQUENCE</scope>
    <source>
        <strain evidence="5">AH 40177</strain>
    </source>
</reference>
<sequence length="1017" mass="115134">MNPQPPSFTSFPIFDSFPDTEPGPSQPQKLERSQKKIKSSKDSSRKRSKYNADAPLRQKDEEPTTFYYSDRKADPLNITYGKPYHGDVPKYTSGRKILGLSLAYTAFARTDKGIEVGLYRRNQVTLDDRSKASKLLSTAPRRMLSADGNSTKYPEVDGFLRLPSRQGRRSRDDDPSYRSISRNEADSDSESESVASSSEDEHIRLPSQQESLRQLEQQLTVDPSSITNWINLLSRTLSATIPKTRHKTAVAVLSKAISAHPANSTSVPLRIKYLKAGENVWDKDACRSEWEDALRLGSIDIWMEWFEWKIAQTDEDLDQVINAALRILSSLDDSEDAEVGRVRVFWRTAIAFQQAGYHERAIAMFQAQAELTFEIPQGLHGLSLDTRVGELESFWDSEVPRMGEPNAMGWAHWLSVKQKQPDPVAIERSSVVTPKTTELDPYRQWAESEVQADRAGRLPIRSTSNEIDSDPYAMILFADIRPLLLNLQTQRAKNAFRLAWLSTLGLHLPGFSTSLSTSGEGWDDRWSYTFLTQPTFLDAVLPSSDSPPVSLTADASAGALVSPQKTYKKSFGPMKNWSWGSLRFFDPVFGSTGIWERLDIADVDSAFVSRIFSSLRLGPGDVEWDLLSLAFGAAANVKGALKLSRSFLSTARDSLPHWAAHAQLERMRGKLDDARKVYQTVLIASAESAPRSGESFLWWDWAEMEWLTGQLESALSVILRAAKVEGRGGVAILRAKRALNDSRNECYPWQEKEAWIKLTALLDLLVSHNIPNALSVFEQELNGIKPRQTAHESLTMARLVFIYQYGFVLKNPMSPSILRERVLKAMVHYPHNSVVFALFLEVEKGQGIWGRIRGTLGDSEENMKDVARRVQEVWIAGWESGRWEAEIERTRIGMSTAVEHERTKGSSQLWRIYIEFEMRAKQYKNAKSLLYRAIGQCPHSKELYLLAFGPLRSVFEGSELKRLAEAMAERGIRLRKGLDEVLEEWGPEVERMDEVDNSEEDSEIEYNAKELQRLRPY</sequence>
<evidence type="ECO:0000256" key="2">
    <source>
        <dbReference type="ARBA" id="ARBA00009265"/>
    </source>
</evidence>
<accession>A0A9P5Q8F2</accession>